<dbReference type="Gene3D" id="3.40.50.720">
    <property type="entry name" value="NAD(P)-binding Rossmann-like Domain"/>
    <property type="match status" value="1"/>
</dbReference>
<comment type="similarity">
    <text evidence="1">Belongs to the aspartate-semialdehyde dehydrogenase family.</text>
</comment>
<evidence type="ECO:0000256" key="2">
    <source>
        <dbReference type="ARBA" id="ARBA00022857"/>
    </source>
</evidence>
<dbReference type="GO" id="GO:0009086">
    <property type="term" value="P:methionine biosynthetic process"/>
    <property type="evidence" value="ECO:0007669"/>
    <property type="project" value="UniProtKB-ARBA"/>
</dbReference>
<dbReference type="PANTHER" id="PTHR46718:SF1">
    <property type="entry name" value="ASPARTATE-SEMIALDEHYDE DEHYDROGENASE"/>
    <property type="match status" value="1"/>
</dbReference>
<organism evidence="5">
    <name type="scientific">marine metagenome</name>
    <dbReference type="NCBI Taxonomy" id="408172"/>
    <lineage>
        <taxon>unclassified sequences</taxon>
        <taxon>metagenomes</taxon>
        <taxon>ecological metagenomes</taxon>
    </lineage>
</organism>
<keyword evidence="3" id="KW-0560">Oxidoreductase</keyword>
<dbReference type="CDD" id="cd02315">
    <property type="entry name" value="ScASADH_like_N"/>
    <property type="match status" value="1"/>
</dbReference>
<dbReference type="SUPFAM" id="SSF55347">
    <property type="entry name" value="Glyceraldehyde-3-phosphate dehydrogenase-like, C-terminal domain"/>
    <property type="match status" value="1"/>
</dbReference>
<gene>
    <name evidence="5" type="ORF">METZ01_LOCUS13052</name>
</gene>
<name>A0A381P1X2_9ZZZZ</name>
<dbReference type="GO" id="GO:0009088">
    <property type="term" value="P:threonine biosynthetic process"/>
    <property type="evidence" value="ECO:0007669"/>
    <property type="project" value="TreeGrafter"/>
</dbReference>
<dbReference type="GO" id="GO:0051287">
    <property type="term" value="F:NAD binding"/>
    <property type="evidence" value="ECO:0007669"/>
    <property type="project" value="InterPro"/>
</dbReference>
<feature type="domain" description="Semialdehyde dehydrogenase NAD-binding" evidence="4">
    <location>
        <begin position="6"/>
        <end position="130"/>
    </location>
</feature>
<evidence type="ECO:0000256" key="1">
    <source>
        <dbReference type="ARBA" id="ARBA00010584"/>
    </source>
</evidence>
<dbReference type="InterPro" id="IPR000534">
    <property type="entry name" value="Semialdehyde_DH_NAD-bd"/>
</dbReference>
<evidence type="ECO:0000259" key="4">
    <source>
        <dbReference type="SMART" id="SM00859"/>
    </source>
</evidence>
<dbReference type="SUPFAM" id="SSF51735">
    <property type="entry name" value="NAD(P)-binding Rossmann-fold domains"/>
    <property type="match status" value="1"/>
</dbReference>
<dbReference type="GO" id="GO:0046983">
    <property type="term" value="F:protein dimerization activity"/>
    <property type="evidence" value="ECO:0007669"/>
    <property type="project" value="InterPro"/>
</dbReference>
<dbReference type="CDD" id="cd18130">
    <property type="entry name" value="ASADH_C_arch_fung_like"/>
    <property type="match status" value="1"/>
</dbReference>
<dbReference type="PIRSF" id="PIRSF000148">
    <property type="entry name" value="ASA_dh"/>
    <property type="match status" value="1"/>
</dbReference>
<protein>
    <recommendedName>
        <fullName evidence="4">Semialdehyde dehydrogenase NAD-binding domain-containing protein</fullName>
    </recommendedName>
</protein>
<dbReference type="PANTHER" id="PTHR46718">
    <property type="entry name" value="ASPARTATE-SEMIALDEHYDE DEHYDROGENASE"/>
    <property type="match status" value="1"/>
</dbReference>
<dbReference type="GO" id="GO:0050661">
    <property type="term" value="F:NADP binding"/>
    <property type="evidence" value="ECO:0007669"/>
    <property type="project" value="InterPro"/>
</dbReference>
<dbReference type="Gene3D" id="3.30.360.10">
    <property type="entry name" value="Dihydrodipicolinate Reductase, domain 2"/>
    <property type="match status" value="1"/>
</dbReference>
<dbReference type="InterPro" id="IPR036291">
    <property type="entry name" value="NAD(P)-bd_dom_sf"/>
</dbReference>
<dbReference type="InterPro" id="IPR005676">
    <property type="entry name" value="Asp_semi-ald_DH_pep-lack"/>
</dbReference>
<dbReference type="GO" id="GO:0004073">
    <property type="term" value="F:aspartate-semialdehyde dehydrogenase activity"/>
    <property type="evidence" value="ECO:0007669"/>
    <property type="project" value="UniProtKB-ARBA"/>
</dbReference>
<dbReference type="SMART" id="SM00859">
    <property type="entry name" value="Semialdhyde_dh"/>
    <property type="match status" value="1"/>
</dbReference>
<dbReference type="AlphaFoldDB" id="A0A381P1X2"/>
<reference evidence="5" key="1">
    <citation type="submission" date="2018-05" db="EMBL/GenBank/DDBJ databases">
        <authorList>
            <person name="Lanie J.A."/>
            <person name="Ng W.-L."/>
            <person name="Kazmierczak K.M."/>
            <person name="Andrzejewski T.M."/>
            <person name="Davidsen T.M."/>
            <person name="Wayne K.J."/>
            <person name="Tettelin H."/>
            <person name="Glass J.I."/>
            <person name="Rusch D."/>
            <person name="Podicherti R."/>
            <person name="Tsui H.-C.T."/>
            <person name="Winkler M.E."/>
        </authorList>
    </citation>
    <scope>NUCLEOTIDE SEQUENCE</scope>
</reference>
<dbReference type="Pfam" id="PF01118">
    <property type="entry name" value="Semialdhyde_dh"/>
    <property type="match status" value="1"/>
</dbReference>
<dbReference type="NCBIfam" id="NF006416">
    <property type="entry name" value="PRK08664.1"/>
    <property type="match status" value="1"/>
</dbReference>
<dbReference type="Pfam" id="PF02774">
    <property type="entry name" value="Semialdhyde_dhC"/>
    <property type="match status" value="1"/>
</dbReference>
<dbReference type="InterPro" id="IPR051823">
    <property type="entry name" value="ASADH-related"/>
</dbReference>
<dbReference type="InterPro" id="IPR012280">
    <property type="entry name" value="Semialdhyde_DH_dimer_dom"/>
</dbReference>
<evidence type="ECO:0000313" key="5">
    <source>
        <dbReference type="EMBL" id="SUZ60198.1"/>
    </source>
</evidence>
<proteinExistence type="inferred from homology"/>
<accession>A0A381P1X2</accession>
<dbReference type="EMBL" id="UINC01000726">
    <property type="protein sequence ID" value="SUZ60198.1"/>
    <property type="molecule type" value="Genomic_DNA"/>
</dbReference>
<sequence>MSNPIDVGVLGATGMVGQQFVQELSRHPWFRLAWLGASERSAGKKYEEATAWRLPGPMPAEVAGRMVEKCTPAGAPKLVFSGLDAAVAGEVERSFAESGRVIVSNARNYRMDSLVPLIVPEINADHLTLLPEQRQAKGWSGAIVTNPNCSTVVLALGLAPLLEFGLKSVIVTTAQAVSGAGYPGVASLDIIGNIIPEVPGEEQKMESETQKIFGQLRNGNIEPHDMALSAATTRVPVINGHTEMVSVQFTACPAEPDVRAAFDRFRGRPQYARLPSAPARPVVYLEEALRPQPRLDADRDGGMAVSVGRLRPCKVLDYKFVVLGHNTIRGAAGAAILNAEMMHAEGLLAV</sequence>
<keyword evidence="2" id="KW-0521">NADP</keyword>
<evidence type="ECO:0000256" key="3">
    <source>
        <dbReference type="ARBA" id="ARBA00023002"/>
    </source>
</evidence>
<dbReference type="NCBIfam" id="TIGR00978">
    <property type="entry name" value="asd_EA"/>
    <property type="match status" value="1"/>
</dbReference>